<protein>
    <submittedName>
        <fullName evidence="2">ATP synthase F0 subunit 8</fullName>
    </submittedName>
</protein>
<sequence length="52" mass="6272">MPQLAPILWFFMFSFFWIILILWLSLSWYASKNTFKALNNGTKSSSFYAWAW</sequence>
<organism evidence="2">
    <name type="scientific">Phoronopsis harmeri</name>
    <dbReference type="NCBI Taxonomy" id="490051"/>
    <lineage>
        <taxon>Eukaryota</taxon>
        <taxon>Metazoa</taxon>
        <taxon>Spiralia</taxon>
        <taxon>Lophotrochozoa</taxon>
        <taxon>Phoronida</taxon>
        <taxon>Phoronidae</taxon>
        <taxon>Phoronopsis</taxon>
    </lineage>
</organism>
<keyword evidence="1" id="KW-0472">Membrane</keyword>
<keyword evidence="1" id="KW-1133">Transmembrane helix</keyword>
<proteinExistence type="predicted"/>
<feature type="transmembrane region" description="Helical" evidence="1">
    <location>
        <begin position="6"/>
        <end position="26"/>
    </location>
</feature>
<dbReference type="RefSeq" id="YP_006883118.1">
    <property type="nucleotide sequence ID" value="NC_018761.1"/>
</dbReference>
<evidence type="ECO:0000313" key="2">
    <source>
        <dbReference type="EMBL" id="AES86298.1"/>
    </source>
</evidence>
<evidence type="ECO:0000256" key="1">
    <source>
        <dbReference type="SAM" id="Phobius"/>
    </source>
</evidence>
<reference evidence="2" key="1">
    <citation type="submission" date="2011-10" db="EMBL/GenBank/DDBJ databases">
        <title>Complete mitochondrial genome of Phoronopsis harmeri.</title>
        <authorList>
            <person name="Lesny P."/>
            <person name="Grobe P."/>
            <person name="Podsiadlowski L."/>
        </authorList>
    </citation>
    <scope>NUCLEOTIDE SEQUENCE</scope>
</reference>
<accession>J9PMY3</accession>
<keyword evidence="1" id="KW-0812">Transmembrane</keyword>
<gene>
    <name evidence="2" type="primary">ATP8</name>
</gene>
<dbReference type="GeneID" id="13824917"/>
<geneLocation type="mitochondrion" evidence="2"/>
<dbReference type="AlphaFoldDB" id="J9PMY3"/>
<keyword evidence="2" id="KW-0496">Mitochondrion</keyword>
<dbReference type="EMBL" id="JN832704">
    <property type="protein sequence ID" value="AES86298.1"/>
    <property type="molecule type" value="Genomic_DNA"/>
</dbReference>
<dbReference type="CTD" id="4509"/>
<name>J9PMY3_9BILA</name>